<comment type="caution">
    <text evidence="3">The sequence shown here is derived from an EMBL/GenBank/DDBJ whole genome shotgun (WGS) entry which is preliminary data.</text>
</comment>
<protein>
    <recommendedName>
        <fullName evidence="2">von Hippel-Lindau disease tumour suppressor beta domain-containing protein</fullName>
    </recommendedName>
</protein>
<evidence type="ECO:0000313" key="3">
    <source>
        <dbReference type="EMBL" id="KAJ7381499.1"/>
    </source>
</evidence>
<dbReference type="SUPFAM" id="SSF49468">
    <property type="entry name" value="VHL"/>
    <property type="match status" value="2"/>
</dbReference>
<sequence length="354" mass="39364">MSDPPPPLYYPPAGQYQPPPPGQNYPQGSVPPSYDPSGGYYSSYPPQYHYTGEPSPAQAAYPPGYGPPPTGFYPGPPAGAYPMPVGVPPGPPPPHGGPYPGAFHPPGGPHPGPHIGPFPSHSGPHPPGPFPMHSGVHPVQKHVDVESDDSDPSEYALFSREDKHPLTVKFTNKTGKKVQLFWINRKGRRKRKGKLKDGHSKTIDTYETHVFMAFNKKLSREPLSINGSPVFYAFPHKHGDHHLEAEIKKPSGSSVNKLKSDAHVTIPVEVKFVNRTRSEVQLEWITPQGRREKKKVLAKGRCWRTTSWEGHYWVCCDPKHEEHLFALNYGLHYRTHKTRGARERVVITAGRILE</sequence>
<dbReference type="Pfam" id="PF01847">
    <property type="entry name" value="VHL"/>
    <property type="match status" value="1"/>
</dbReference>
<accession>A0A9W9ZIC2</accession>
<feature type="domain" description="von Hippel-Lindau disease tumour suppressor beta" evidence="2">
    <location>
        <begin position="159"/>
        <end position="233"/>
    </location>
</feature>
<dbReference type="Gene3D" id="2.60.40.780">
    <property type="entry name" value="von Hippel-Lindau disease tumour suppressor, beta domain"/>
    <property type="match status" value="2"/>
</dbReference>
<feature type="region of interest" description="Disordered" evidence="1">
    <location>
        <begin position="1"/>
        <end position="137"/>
    </location>
</feature>
<feature type="compositionally biased region" description="Low complexity" evidence="1">
    <location>
        <begin position="24"/>
        <end position="63"/>
    </location>
</feature>
<dbReference type="Proteomes" id="UP001163046">
    <property type="component" value="Unassembled WGS sequence"/>
</dbReference>
<dbReference type="AlphaFoldDB" id="A0A9W9ZIC2"/>
<evidence type="ECO:0000259" key="2">
    <source>
        <dbReference type="Pfam" id="PF01847"/>
    </source>
</evidence>
<dbReference type="InterPro" id="IPR024053">
    <property type="entry name" value="VHL_beta_dom"/>
</dbReference>
<reference evidence="3" key="1">
    <citation type="submission" date="2023-01" db="EMBL/GenBank/DDBJ databases">
        <title>Genome assembly of the deep-sea coral Lophelia pertusa.</title>
        <authorList>
            <person name="Herrera S."/>
            <person name="Cordes E."/>
        </authorList>
    </citation>
    <scope>NUCLEOTIDE SEQUENCE</scope>
    <source>
        <strain evidence="3">USNM1676648</strain>
        <tissue evidence="3">Polyp</tissue>
    </source>
</reference>
<dbReference type="OrthoDB" id="413400at2759"/>
<organism evidence="3 4">
    <name type="scientific">Desmophyllum pertusum</name>
    <dbReference type="NCBI Taxonomy" id="174260"/>
    <lineage>
        <taxon>Eukaryota</taxon>
        <taxon>Metazoa</taxon>
        <taxon>Cnidaria</taxon>
        <taxon>Anthozoa</taxon>
        <taxon>Hexacorallia</taxon>
        <taxon>Scleractinia</taxon>
        <taxon>Caryophylliina</taxon>
        <taxon>Caryophylliidae</taxon>
        <taxon>Desmophyllum</taxon>
    </lineage>
</organism>
<dbReference type="EMBL" id="MU826350">
    <property type="protein sequence ID" value="KAJ7381499.1"/>
    <property type="molecule type" value="Genomic_DNA"/>
</dbReference>
<name>A0A9W9ZIC2_9CNID</name>
<gene>
    <name evidence="3" type="ORF">OS493_001647</name>
</gene>
<dbReference type="InterPro" id="IPR037140">
    <property type="entry name" value="VHL_beta_dom_sf"/>
</dbReference>
<keyword evidence="4" id="KW-1185">Reference proteome</keyword>
<feature type="compositionally biased region" description="Pro residues" evidence="1">
    <location>
        <begin position="64"/>
        <end position="97"/>
    </location>
</feature>
<evidence type="ECO:0000256" key="1">
    <source>
        <dbReference type="SAM" id="MobiDB-lite"/>
    </source>
</evidence>
<feature type="compositionally biased region" description="Pro residues" evidence="1">
    <location>
        <begin position="1"/>
        <end position="10"/>
    </location>
</feature>
<feature type="compositionally biased region" description="Pro residues" evidence="1">
    <location>
        <begin position="106"/>
        <end position="116"/>
    </location>
</feature>
<dbReference type="InterPro" id="IPR036208">
    <property type="entry name" value="VHL_sf"/>
</dbReference>
<proteinExistence type="predicted"/>
<evidence type="ECO:0000313" key="4">
    <source>
        <dbReference type="Proteomes" id="UP001163046"/>
    </source>
</evidence>